<comment type="pathway">
    <text evidence="4">Purine metabolism; AMP biosynthesis via salvage pathway; AMP from adenine: step 1/1.</text>
</comment>
<accession>A0A6S7IZH6</accession>
<evidence type="ECO:0000256" key="10">
    <source>
        <dbReference type="ARBA" id="ARBA00022676"/>
    </source>
</evidence>
<dbReference type="Gene3D" id="3.40.50.2020">
    <property type="match status" value="1"/>
</dbReference>
<dbReference type="InterPro" id="IPR050054">
    <property type="entry name" value="UPRTase/APRTase"/>
</dbReference>
<comment type="caution">
    <text evidence="14">The sequence shown here is derived from an EMBL/GenBank/DDBJ whole genome shotgun (WGS) entry which is preliminary data.</text>
</comment>
<comment type="similarity">
    <text evidence="5">Belongs to the purine/pyrimidine phosphoribosyltransferase family.</text>
</comment>
<keyword evidence="9" id="KW-0963">Cytoplasm</keyword>
<feature type="domain" description="Phosphoribosyltransferase" evidence="13">
    <location>
        <begin position="41"/>
        <end position="170"/>
    </location>
</feature>
<dbReference type="GO" id="GO:0006166">
    <property type="term" value="P:purine ribonucleoside salvage"/>
    <property type="evidence" value="ECO:0007669"/>
    <property type="project" value="UniProtKB-KW"/>
</dbReference>
<dbReference type="GO" id="GO:0005737">
    <property type="term" value="C:cytoplasm"/>
    <property type="evidence" value="ECO:0007669"/>
    <property type="project" value="UniProtKB-SubCell"/>
</dbReference>
<dbReference type="Pfam" id="PF00156">
    <property type="entry name" value="Pribosyltran"/>
    <property type="match status" value="1"/>
</dbReference>
<name>A0A6S7IZH6_PARCT</name>
<dbReference type="FunFam" id="3.40.50.2020:FF:000004">
    <property type="entry name" value="Adenine phosphoribosyltransferase"/>
    <property type="match status" value="1"/>
</dbReference>
<evidence type="ECO:0000256" key="3">
    <source>
        <dbReference type="ARBA" id="ARBA00004496"/>
    </source>
</evidence>
<dbReference type="GO" id="GO:0003999">
    <property type="term" value="F:adenine phosphoribosyltransferase activity"/>
    <property type="evidence" value="ECO:0007669"/>
    <property type="project" value="UniProtKB-EC"/>
</dbReference>
<evidence type="ECO:0000256" key="4">
    <source>
        <dbReference type="ARBA" id="ARBA00004659"/>
    </source>
</evidence>
<dbReference type="OrthoDB" id="363185at2759"/>
<dbReference type="UniPathway" id="UPA00588">
    <property type="reaction ID" value="UER00646"/>
</dbReference>
<comment type="function">
    <text evidence="2">Catalyzes a salvage reaction resulting in the formation of AMP, that is energically less costly than de novo synthesis.</text>
</comment>
<dbReference type="EC" id="2.4.2.7" evidence="7"/>
<keyword evidence="15" id="KW-1185">Reference proteome</keyword>
<comment type="subcellular location">
    <subcellularLocation>
        <location evidence="3">Cytoplasm</location>
    </subcellularLocation>
</comment>
<evidence type="ECO:0000313" key="14">
    <source>
        <dbReference type="EMBL" id="CAB4023133.1"/>
    </source>
</evidence>
<dbReference type="PANTHER" id="PTHR32315">
    <property type="entry name" value="ADENINE PHOSPHORIBOSYLTRANSFERASE"/>
    <property type="match status" value="1"/>
</dbReference>
<protein>
    <recommendedName>
        <fullName evidence="8">Adenine phosphoribosyltransferase</fullName>
        <ecNumber evidence="7">2.4.2.7</ecNumber>
    </recommendedName>
</protein>
<dbReference type="NCBIfam" id="TIGR01090">
    <property type="entry name" value="apt"/>
    <property type="match status" value="1"/>
</dbReference>
<evidence type="ECO:0000256" key="7">
    <source>
        <dbReference type="ARBA" id="ARBA00011893"/>
    </source>
</evidence>
<dbReference type="AlphaFoldDB" id="A0A6S7IZH6"/>
<dbReference type="GO" id="GO:0016208">
    <property type="term" value="F:AMP binding"/>
    <property type="evidence" value="ECO:0007669"/>
    <property type="project" value="TreeGrafter"/>
</dbReference>
<proteinExistence type="inferred from homology"/>
<comment type="subunit">
    <text evidence="6">Homodimer.</text>
</comment>
<dbReference type="InterPro" id="IPR000836">
    <property type="entry name" value="PRTase_dom"/>
</dbReference>
<dbReference type="NCBIfam" id="NF002634">
    <property type="entry name" value="PRK02304.1-3"/>
    <property type="match status" value="1"/>
</dbReference>
<organism evidence="14 15">
    <name type="scientific">Paramuricea clavata</name>
    <name type="common">Red gorgonian</name>
    <name type="synonym">Violescent sea-whip</name>
    <dbReference type="NCBI Taxonomy" id="317549"/>
    <lineage>
        <taxon>Eukaryota</taxon>
        <taxon>Metazoa</taxon>
        <taxon>Cnidaria</taxon>
        <taxon>Anthozoa</taxon>
        <taxon>Octocorallia</taxon>
        <taxon>Malacalcyonacea</taxon>
        <taxon>Plexauridae</taxon>
        <taxon>Paramuricea</taxon>
    </lineage>
</organism>
<dbReference type="GO" id="GO:0006168">
    <property type="term" value="P:adenine salvage"/>
    <property type="evidence" value="ECO:0007669"/>
    <property type="project" value="InterPro"/>
</dbReference>
<evidence type="ECO:0000259" key="13">
    <source>
        <dbReference type="Pfam" id="PF00156"/>
    </source>
</evidence>
<keyword evidence="10 14" id="KW-0328">Glycosyltransferase</keyword>
<evidence type="ECO:0000313" key="15">
    <source>
        <dbReference type="Proteomes" id="UP001152795"/>
    </source>
</evidence>
<evidence type="ECO:0000256" key="9">
    <source>
        <dbReference type="ARBA" id="ARBA00022490"/>
    </source>
</evidence>
<reference evidence="14" key="1">
    <citation type="submission" date="2020-04" db="EMBL/GenBank/DDBJ databases">
        <authorList>
            <person name="Alioto T."/>
            <person name="Alioto T."/>
            <person name="Gomez Garrido J."/>
        </authorList>
    </citation>
    <scope>NUCLEOTIDE SEQUENCE</scope>
    <source>
        <strain evidence="14">A484AB</strain>
    </source>
</reference>
<dbReference type="HAMAP" id="MF_00004">
    <property type="entry name" value="Aden_phosphoribosyltr"/>
    <property type="match status" value="1"/>
</dbReference>
<evidence type="ECO:0000256" key="8">
    <source>
        <dbReference type="ARBA" id="ARBA00017366"/>
    </source>
</evidence>
<dbReference type="GO" id="GO:0044209">
    <property type="term" value="P:AMP salvage"/>
    <property type="evidence" value="ECO:0007669"/>
    <property type="project" value="UniProtKB-UniPathway"/>
</dbReference>
<dbReference type="SUPFAM" id="SSF53271">
    <property type="entry name" value="PRTase-like"/>
    <property type="match status" value="1"/>
</dbReference>
<dbReference type="NCBIfam" id="NF002636">
    <property type="entry name" value="PRK02304.1-5"/>
    <property type="match status" value="1"/>
</dbReference>
<evidence type="ECO:0000256" key="2">
    <source>
        <dbReference type="ARBA" id="ARBA00003968"/>
    </source>
</evidence>
<sequence length="186" mass="20289">MADQIENEKKKLISSLMRKIPDFPKPGILFCLIFYRDICPLLKHPEAFSAAIDLLTSHIKDTYPNVELIVGLDARGFLFGPGIAIKLGVGFVPVRKQGKLPGETVSIPCEKEYGKDMLEMQKDAIASGQKVVIVDDLLATGGTLLTSCKLVEQQEGIVLGCVVLFELTELNGAGRLPVKCFSLLQS</sequence>
<evidence type="ECO:0000256" key="11">
    <source>
        <dbReference type="ARBA" id="ARBA00022679"/>
    </source>
</evidence>
<keyword evidence="11" id="KW-0808">Transferase</keyword>
<evidence type="ECO:0000256" key="6">
    <source>
        <dbReference type="ARBA" id="ARBA00011738"/>
    </source>
</evidence>
<keyword evidence="12" id="KW-0660">Purine salvage</keyword>
<evidence type="ECO:0000256" key="1">
    <source>
        <dbReference type="ARBA" id="ARBA00000868"/>
    </source>
</evidence>
<dbReference type="EMBL" id="CACRXK020012335">
    <property type="protein sequence ID" value="CAB4023133.1"/>
    <property type="molecule type" value="Genomic_DNA"/>
</dbReference>
<dbReference type="Proteomes" id="UP001152795">
    <property type="component" value="Unassembled WGS sequence"/>
</dbReference>
<dbReference type="PANTHER" id="PTHR32315:SF3">
    <property type="entry name" value="ADENINE PHOSPHORIBOSYLTRANSFERASE"/>
    <property type="match status" value="1"/>
</dbReference>
<dbReference type="InterPro" id="IPR029057">
    <property type="entry name" value="PRTase-like"/>
</dbReference>
<comment type="catalytic activity">
    <reaction evidence="1">
        <text>AMP + diphosphate = 5-phospho-alpha-D-ribose 1-diphosphate + adenine</text>
        <dbReference type="Rhea" id="RHEA:16609"/>
        <dbReference type="ChEBI" id="CHEBI:16708"/>
        <dbReference type="ChEBI" id="CHEBI:33019"/>
        <dbReference type="ChEBI" id="CHEBI:58017"/>
        <dbReference type="ChEBI" id="CHEBI:456215"/>
        <dbReference type="EC" id="2.4.2.7"/>
    </reaction>
</comment>
<gene>
    <name evidence="14" type="ORF">PACLA_8A083428</name>
</gene>
<evidence type="ECO:0000256" key="12">
    <source>
        <dbReference type="ARBA" id="ARBA00022726"/>
    </source>
</evidence>
<dbReference type="InterPro" id="IPR005764">
    <property type="entry name" value="Ade_phspho_trans"/>
</dbReference>
<evidence type="ECO:0000256" key="5">
    <source>
        <dbReference type="ARBA" id="ARBA00008391"/>
    </source>
</evidence>
<dbReference type="CDD" id="cd06223">
    <property type="entry name" value="PRTases_typeI"/>
    <property type="match status" value="1"/>
</dbReference>
<dbReference type="GO" id="GO:0002055">
    <property type="term" value="F:adenine binding"/>
    <property type="evidence" value="ECO:0007669"/>
    <property type="project" value="TreeGrafter"/>
</dbReference>